<dbReference type="Gene3D" id="1.10.4080.10">
    <property type="entry name" value="ADP-ribosylation/Crystallin J1"/>
    <property type="match status" value="1"/>
</dbReference>
<dbReference type="InterPro" id="IPR005502">
    <property type="entry name" value="Ribosyl_crysJ1"/>
</dbReference>
<dbReference type="EMBL" id="MK500376">
    <property type="protein sequence ID" value="QBK88149.1"/>
    <property type="molecule type" value="Genomic_DNA"/>
</dbReference>
<dbReference type="PANTHER" id="PTHR16222:SF24">
    <property type="entry name" value="ADP-RIBOSYLHYDROLASE ARH3"/>
    <property type="match status" value="1"/>
</dbReference>
<evidence type="ECO:0000259" key="3">
    <source>
        <dbReference type="PROSITE" id="PS50011"/>
    </source>
</evidence>
<dbReference type="SUPFAM" id="SSF101478">
    <property type="entry name" value="ADP-ribosylglycohydrolase"/>
    <property type="match status" value="1"/>
</dbReference>
<dbReference type="InterPro" id="IPR008266">
    <property type="entry name" value="Tyr_kinase_AS"/>
</dbReference>
<organism evidence="4">
    <name type="scientific">Marseillevirus LCMAC202</name>
    <dbReference type="NCBI Taxonomy" id="2506606"/>
    <lineage>
        <taxon>Viruses</taxon>
        <taxon>Varidnaviria</taxon>
        <taxon>Bamfordvirae</taxon>
        <taxon>Nucleocytoviricota</taxon>
        <taxon>Megaviricetes</taxon>
        <taxon>Pimascovirales</taxon>
        <taxon>Pimascovirales incertae sedis</taxon>
        <taxon>Marseilleviridae</taxon>
    </lineage>
</organism>
<keyword evidence="4" id="KW-0723">Serine/threonine-protein kinase</keyword>
<dbReference type="Gene3D" id="1.10.510.10">
    <property type="entry name" value="Transferase(Phosphotransferase) domain 1"/>
    <property type="match status" value="1"/>
</dbReference>
<dbReference type="PROSITE" id="PS50011">
    <property type="entry name" value="PROTEIN_KINASE_DOM"/>
    <property type="match status" value="1"/>
</dbReference>
<keyword evidence="2" id="KW-0378">Hydrolase</keyword>
<dbReference type="Pfam" id="PF00069">
    <property type="entry name" value="Pkinase"/>
    <property type="match status" value="1"/>
</dbReference>
<dbReference type="PROSITE" id="PS00109">
    <property type="entry name" value="PROTEIN_KINASE_TYR"/>
    <property type="match status" value="1"/>
</dbReference>
<dbReference type="PANTHER" id="PTHR16222">
    <property type="entry name" value="ADP-RIBOSYLGLYCOHYDROLASE"/>
    <property type="match status" value="1"/>
</dbReference>
<comment type="similarity">
    <text evidence="1">Belongs to the ADP-ribosylglycohydrolase family.</text>
</comment>
<dbReference type="InterPro" id="IPR000719">
    <property type="entry name" value="Prot_kinase_dom"/>
</dbReference>
<dbReference type="GO" id="GO:0004674">
    <property type="term" value="F:protein serine/threonine kinase activity"/>
    <property type="evidence" value="ECO:0007669"/>
    <property type="project" value="UniProtKB-KW"/>
</dbReference>
<accession>A0A481YYD0</accession>
<dbReference type="GO" id="GO:0005524">
    <property type="term" value="F:ATP binding"/>
    <property type="evidence" value="ECO:0007669"/>
    <property type="project" value="InterPro"/>
</dbReference>
<dbReference type="InterPro" id="IPR050792">
    <property type="entry name" value="ADP-ribosylglycohydrolase"/>
</dbReference>
<sequence>MADPCHTARWIGSMEPAGEGTVGKIYKASLTLENIPKLRNYYIIKTQKVSERSNREKRIMKMISDDLLAERAPLLFPFLYLDYVCENTLYLVMQPAEISLGDVIAQNVQMSIEWWAETLYQLAKAVYYLEEKQINHNDLTFDNIMFQNQSEDYEDIALMIIDFGSAVHGHQPHNGLPPFVLGRDLNYFLYMLIYNGVPKGYFPEKLSNELFPLLMWENIKAYHNEDPYVYNLRRANILHHNWRTSGKHLSRWLAKYYPFVTERCSLDRLDKLYGAGIGAVVGDAFGMPIEFDHKHKQIIKKMHPSGQFEGLLSALNLPAGTFTDDTQMSLALIDAIMSEDRSLIPTAVAREFKKWADSDPIDIGTHTRKVFGAMQLDGSNWEQASYTAYQKKPKSAANGATMRVWPIPILHHYSHYSQVIDSAIKQAQVSHMNNDSVYAAVFVSCLIHRLINRAVLENAINDCLTLVKNYVSKELYKALSSAHLLKYKELNGGNGWIVHTMSVVMWALRNTDTFADAIIRSANVRGDTDTNASITGAIAGALYGFNAIPLAWLQDIDQYNEWNYWGNQQMTIERFKDKIATLAQC</sequence>
<dbReference type="GO" id="GO:0016787">
    <property type="term" value="F:hydrolase activity"/>
    <property type="evidence" value="ECO:0007669"/>
    <property type="project" value="UniProtKB-KW"/>
</dbReference>
<keyword evidence="4" id="KW-0808">Transferase</keyword>
<dbReference type="SUPFAM" id="SSF56112">
    <property type="entry name" value="Protein kinase-like (PK-like)"/>
    <property type="match status" value="1"/>
</dbReference>
<keyword evidence="4" id="KW-0418">Kinase</keyword>
<proteinExistence type="inferred from homology"/>
<protein>
    <submittedName>
        <fullName evidence="4">Putative serine/threonine protein kinase</fullName>
    </submittedName>
</protein>
<name>A0A481YYD0_9VIRU</name>
<reference evidence="4" key="1">
    <citation type="journal article" date="2019" name="MBio">
        <title>Virus Genomes from Deep Sea Sediments Expand the Ocean Megavirome and Support Independent Origins of Viral Gigantism.</title>
        <authorList>
            <person name="Backstrom D."/>
            <person name="Yutin N."/>
            <person name="Jorgensen S.L."/>
            <person name="Dharamshi J."/>
            <person name="Homa F."/>
            <person name="Zaremba-Niedwiedzka K."/>
            <person name="Spang A."/>
            <person name="Wolf Y.I."/>
            <person name="Koonin E.V."/>
            <person name="Ettema T.J."/>
        </authorList>
    </citation>
    <scope>NUCLEOTIDE SEQUENCE</scope>
</reference>
<evidence type="ECO:0000313" key="4">
    <source>
        <dbReference type="EMBL" id="QBK88149.1"/>
    </source>
</evidence>
<dbReference type="InterPro" id="IPR036705">
    <property type="entry name" value="Ribosyl_crysJ1_sf"/>
</dbReference>
<dbReference type="SMART" id="SM00220">
    <property type="entry name" value="S_TKc"/>
    <property type="match status" value="1"/>
</dbReference>
<evidence type="ECO:0000256" key="2">
    <source>
        <dbReference type="ARBA" id="ARBA00022801"/>
    </source>
</evidence>
<dbReference type="InterPro" id="IPR011009">
    <property type="entry name" value="Kinase-like_dom_sf"/>
</dbReference>
<feature type="domain" description="Protein kinase" evidence="3">
    <location>
        <begin position="11"/>
        <end position="306"/>
    </location>
</feature>
<evidence type="ECO:0000256" key="1">
    <source>
        <dbReference type="ARBA" id="ARBA00010702"/>
    </source>
</evidence>
<dbReference type="Pfam" id="PF03747">
    <property type="entry name" value="ADP_ribosyl_GH"/>
    <property type="match status" value="1"/>
</dbReference>
<gene>
    <name evidence="4" type="ORF">LCMAC202_05110</name>
</gene>